<dbReference type="Pfam" id="PF08242">
    <property type="entry name" value="Methyltransf_12"/>
    <property type="match status" value="1"/>
</dbReference>
<dbReference type="NCBIfam" id="TIGR01733">
    <property type="entry name" value="AA-adenyl-dom"/>
    <property type="match status" value="1"/>
</dbReference>
<keyword evidence="6" id="KW-0597">Phosphoprotein</keyword>
<dbReference type="InterPro" id="IPR006162">
    <property type="entry name" value="Ppantetheine_attach_site"/>
</dbReference>
<dbReference type="InterPro" id="IPR029058">
    <property type="entry name" value="AB_hydrolase_fold"/>
</dbReference>
<evidence type="ECO:0000313" key="12">
    <source>
        <dbReference type="Proteomes" id="UP001566476"/>
    </source>
</evidence>
<dbReference type="Gene3D" id="3.30.559.30">
    <property type="entry name" value="Nonribosomal peptide synthetase, condensation domain"/>
    <property type="match status" value="1"/>
</dbReference>
<dbReference type="PANTHER" id="PTHR45527">
    <property type="entry name" value="NONRIBOSOMAL PEPTIDE SYNTHETASE"/>
    <property type="match status" value="1"/>
</dbReference>
<feature type="region of interest" description="Disordered" evidence="9">
    <location>
        <begin position="1"/>
        <end position="21"/>
    </location>
</feature>
<dbReference type="Proteomes" id="UP001566476">
    <property type="component" value="Unassembled WGS sequence"/>
</dbReference>
<dbReference type="CDD" id="cd19535">
    <property type="entry name" value="Cyc_NRPS"/>
    <property type="match status" value="1"/>
</dbReference>
<name>A0ABV4I064_9ACTN</name>
<dbReference type="InterPro" id="IPR020845">
    <property type="entry name" value="AMP-binding_CS"/>
</dbReference>
<dbReference type="Gene3D" id="3.40.50.150">
    <property type="entry name" value="Vaccinia Virus protein VP39"/>
    <property type="match status" value="1"/>
</dbReference>
<evidence type="ECO:0000256" key="3">
    <source>
        <dbReference type="ARBA" id="ARBA00007380"/>
    </source>
</evidence>
<evidence type="ECO:0000256" key="1">
    <source>
        <dbReference type="ARBA" id="ARBA00001957"/>
    </source>
</evidence>
<evidence type="ECO:0000256" key="2">
    <source>
        <dbReference type="ARBA" id="ARBA00005102"/>
    </source>
</evidence>
<accession>A0ABV4I064</accession>
<protein>
    <recommendedName>
        <fullName evidence="4">Phenyloxazoline synthase MbtB</fullName>
    </recommendedName>
    <alternativeName>
        <fullName evidence="8">Mycobactin synthetase protein B</fullName>
    </alternativeName>
</protein>
<evidence type="ECO:0000259" key="10">
    <source>
        <dbReference type="PROSITE" id="PS50075"/>
    </source>
</evidence>
<reference evidence="11 12" key="1">
    <citation type="submission" date="2024-07" db="EMBL/GenBank/DDBJ databases">
        <authorList>
            <person name="Thanompreechachai J."/>
            <person name="Duangmal K."/>
        </authorList>
    </citation>
    <scope>NUCLEOTIDE SEQUENCE [LARGE SCALE GENOMIC DNA]</scope>
    <source>
        <strain evidence="11 12">TBRC 1896</strain>
    </source>
</reference>
<dbReference type="SUPFAM" id="SSF56801">
    <property type="entry name" value="Acetyl-CoA synthetase-like"/>
    <property type="match status" value="1"/>
</dbReference>
<sequence>MTTTDQNPATTDRAGSGDLDLNPDLDLDRARRLVAELHDDGVQLWVEDGGLRFRAPAGVLTDDRRAVVRAQREAVLAVLAAPDDVEITPAPEHRLRPFGLTEMQSAYLLGRGDAYEFGGTACHAYAEIEVDDLDPDALSAAWHRLLERHDALRTVVSPDGYQQTVPLRAALAGTDLPVVAVQDLRGRDEASVRAELARTRAELDHRVAATDRWPLVVLRVTRTDRTAVLHLSVDLLVADQDSVRILLGELRTLHDDPAAELPVLQVGFRDLVLAGQRATTTARYRADREHWLARLDDLPAAPELPLAARGARGRGPVRFSRYAGRLDPQQWRRFGDRAAAAGITPTAAVMAAFAEVVGRFSRTRRFTLDVPVSRRPTGHPQAAAVVGEFTDVDLLAVDLGEELPFADRSRRLAGQLLDDLAHAAFGGTEVLAELARRRGQGAALMPVVFTSALAGPSTGAGWGRETCSITQTPQVWLDCQVRPDVTADGDGVLLAFDVRDGVLAEGVAAAAHESFLELLHALAADGEEAAARWSEPAEVPLPRAQAAVRAAVNATGEPPADRGLLHEDVVRQALADPGAPALAGGGAMTRGELLARSARLVQVLQQNGVERGDRVAVVMDKGPEQVVAVLATSLAGAVYLPVDTNQPQARREAVLTDARVALVLTQPWLDPAGGRPHLAVDLTTPAPDLPQRLPDTGDVAPEQAAYVIYTSGSTGTPKGVVVSHAAATATLSDVVQRFGVGAGDRVLGLAQLGFDLSVFDVFGVLGTGGVLVLPEAARRGDPSHWADLVAEHRVTLWNSVPAQLQMLHDYLGGSEHGTGPDEDLASLRVALLSGDWLPVGLPDAVRRRVPGLRVVSLGGATEAAIWSIVHEVGAVDPTWSSIPYGTPLTGQRWHVLDEGFRPRPDLVPGELFIAGAGLASGYLGDPERTTARFVHHPRTGERLYRTGDLGRYLPDGTLEFLGREDTQVKVRGHRIELAEVETAVQSHPGVAAAAVLAVGDPRGARRLVGFAEPARRAGADAVQRRVSDEAVAAAGAAAADLTRDVDGAALTEFLTALDDLALDAARTALAEVPADEVDPRHHRLVGRWRRALDQHPARPAPGADVLDALERRVGWSTDLVEYVRTCVQRLPELLRGTLDARSLLFPGAQTDVAGSAYRDNLAVRHLNAATAAAVRRIARARSEAGEDPLRVLEIGGGTGGTTSALVPALADLGVDYLFTDVSPFFVGEAREQFADFDFLRYATYDLDVDPAAQGVAAHSVDVVVAANVLHDAADVALALQRVRQVLAPGGWLVLLETTRDLQPALLVSMEFVEGLTQAHDDLRAAEDQTFVTLEQWRALLAAEGAAEHLVLPRAGEPLDAVGQHLLLAQFGLDREPVSTGSLARHTAQQLPDHMVPTAWHLLDALPHTANGKVDRSALAGLLLPDPASSGATSGAAAGTSAPPADDLERDLARLWADLLEQGGVGRDDDFFALGGDSLLVARMVGQLRDRVGAHVPGVADLEWEVVLRHMLRTPTVAGLAEYLRSTVEDAGTSPEGPASPYVVLHGAGTDPVTALVHAGTGTLTPYRALMTEVRRRSGGGSSLVGLELPDVAEFLSADPARIITDWAEGYARSLLDSGARRFHVVGYCLGGLIATEVARSLTDAGAQVESLTAISTHRPPFRLDDELISEYAFAVMMGIDPTEVGFPADEDRVSAASDAVLAATPGLLGDGAVAALEGEFADVAESFRALGAVPRAERIARYCAAVPASGGSYTPEQLESMFAVFRQSVFAISRYEPEPYAGDITFLRHSGSYPFPGNKESVTDYWERLTLGTLDVVDVPGDHFSLLSVPYAPGIARMLDGLTAGDLLR</sequence>
<dbReference type="PROSITE" id="PS50075">
    <property type="entry name" value="CARRIER"/>
    <property type="match status" value="1"/>
</dbReference>
<dbReference type="SUPFAM" id="SSF53474">
    <property type="entry name" value="alpha/beta-Hydrolases"/>
    <property type="match status" value="1"/>
</dbReference>
<keyword evidence="7" id="KW-0436">Ligase</keyword>
<dbReference type="InterPro" id="IPR010071">
    <property type="entry name" value="AA_adenyl_dom"/>
</dbReference>
<dbReference type="InterPro" id="IPR001242">
    <property type="entry name" value="Condensation_dom"/>
</dbReference>
<dbReference type="InterPro" id="IPR009081">
    <property type="entry name" value="PP-bd_ACP"/>
</dbReference>
<organism evidence="11 12">
    <name type="scientific">Kineococcus mangrovi</name>
    <dbReference type="NCBI Taxonomy" id="1660183"/>
    <lineage>
        <taxon>Bacteria</taxon>
        <taxon>Bacillati</taxon>
        <taxon>Actinomycetota</taxon>
        <taxon>Actinomycetes</taxon>
        <taxon>Kineosporiales</taxon>
        <taxon>Kineosporiaceae</taxon>
        <taxon>Kineococcus</taxon>
    </lineage>
</organism>
<dbReference type="PROSITE" id="PS00012">
    <property type="entry name" value="PHOSPHOPANTETHEINE"/>
    <property type="match status" value="1"/>
</dbReference>
<dbReference type="Gene3D" id="3.40.50.980">
    <property type="match status" value="2"/>
</dbReference>
<dbReference type="Gene3D" id="3.30.300.30">
    <property type="match status" value="2"/>
</dbReference>
<evidence type="ECO:0000256" key="9">
    <source>
        <dbReference type="SAM" id="MobiDB-lite"/>
    </source>
</evidence>
<gene>
    <name evidence="11" type="ORF">AB2L28_07410</name>
</gene>
<dbReference type="SUPFAM" id="SSF52777">
    <property type="entry name" value="CoA-dependent acyltransferases"/>
    <property type="match status" value="2"/>
</dbReference>
<evidence type="ECO:0000256" key="5">
    <source>
        <dbReference type="ARBA" id="ARBA00022450"/>
    </source>
</evidence>
<dbReference type="EMBL" id="JBGGTQ010000003">
    <property type="protein sequence ID" value="MEZ0492062.1"/>
    <property type="molecule type" value="Genomic_DNA"/>
</dbReference>
<dbReference type="SUPFAM" id="SSF53335">
    <property type="entry name" value="S-adenosyl-L-methionine-dependent methyltransferases"/>
    <property type="match status" value="1"/>
</dbReference>
<dbReference type="InterPro" id="IPR057737">
    <property type="entry name" value="Condensation_MtbB-like"/>
</dbReference>
<dbReference type="InterPro" id="IPR023213">
    <property type="entry name" value="CAT-like_dom_sf"/>
</dbReference>
<dbReference type="InterPro" id="IPR000873">
    <property type="entry name" value="AMP-dep_synth/lig_dom"/>
</dbReference>
<evidence type="ECO:0000256" key="4">
    <source>
        <dbReference type="ARBA" id="ARBA00016743"/>
    </source>
</evidence>
<comment type="cofactor">
    <cofactor evidence="1">
        <name>pantetheine 4'-phosphate</name>
        <dbReference type="ChEBI" id="CHEBI:47942"/>
    </cofactor>
</comment>
<dbReference type="Gene3D" id="1.10.1200.10">
    <property type="entry name" value="ACP-like"/>
    <property type="match status" value="1"/>
</dbReference>
<dbReference type="Gene3D" id="3.40.50.1820">
    <property type="entry name" value="alpha/beta hydrolase"/>
    <property type="match status" value="1"/>
</dbReference>
<dbReference type="RefSeq" id="WP_370718110.1">
    <property type="nucleotide sequence ID" value="NZ_JBGGTQ010000003.1"/>
</dbReference>
<dbReference type="InterPro" id="IPR001031">
    <property type="entry name" value="Thioesterase"/>
</dbReference>
<dbReference type="Pfam" id="PF00501">
    <property type="entry name" value="AMP-binding"/>
    <property type="match status" value="1"/>
</dbReference>
<evidence type="ECO:0000313" key="11">
    <source>
        <dbReference type="EMBL" id="MEZ0492062.1"/>
    </source>
</evidence>
<feature type="compositionally biased region" description="Polar residues" evidence="9">
    <location>
        <begin position="1"/>
        <end position="10"/>
    </location>
</feature>
<comment type="similarity">
    <text evidence="3">Belongs to the ATP-dependent AMP-binding enzyme family. MbtB subfamily.</text>
</comment>
<feature type="domain" description="Carrier" evidence="10">
    <location>
        <begin position="1442"/>
        <end position="1527"/>
    </location>
</feature>
<dbReference type="InterPro" id="IPR029063">
    <property type="entry name" value="SAM-dependent_MTases_sf"/>
</dbReference>
<dbReference type="Gene3D" id="3.30.559.10">
    <property type="entry name" value="Chloramphenicol acetyltransferase-like domain"/>
    <property type="match status" value="1"/>
</dbReference>
<dbReference type="InterPro" id="IPR045851">
    <property type="entry name" value="AMP-bd_C_sf"/>
</dbReference>
<dbReference type="InterPro" id="IPR044894">
    <property type="entry name" value="TubC_N_sf"/>
</dbReference>
<evidence type="ECO:0000256" key="7">
    <source>
        <dbReference type="ARBA" id="ARBA00022598"/>
    </source>
</evidence>
<comment type="pathway">
    <text evidence="2">Siderophore biosynthesis; mycobactin biosynthesis.</text>
</comment>
<dbReference type="Gene3D" id="2.30.38.10">
    <property type="entry name" value="Luciferase, Domain 3"/>
    <property type="match status" value="1"/>
</dbReference>
<comment type="caution">
    <text evidence="11">The sequence shown here is derived from an EMBL/GenBank/DDBJ whole genome shotgun (WGS) entry which is preliminary data.</text>
</comment>
<dbReference type="PANTHER" id="PTHR45527:SF10">
    <property type="entry name" value="PYOCHELIN SYNTHASE PCHF"/>
    <property type="match status" value="1"/>
</dbReference>
<dbReference type="InterPro" id="IPR041464">
    <property type="entry name" value="TubC_N"/>
</dbReference>
<evidence type="ECO:0000256" key="6">
    <source>
        <dbReference type="ARBA" id="ARBA00022553"/>
    </source>
</evidence>
<dbReference type="InterPro" id="IPR036736">
    <property type="entry name" value="ACP-like_sf"/>
</dbReference>
<dbReference type="Pfam" id="PF18563">
    <property type="entry name" value="TubC_N"/>
    <property type="match status" value="1"/>
</dbReference>
<proteinExistence type="inferred from homology"/>
<dbReference type="SUPFAM" id="SSF47336">
    <property type="entry name" value="ACP-like"/>
    <property type="match status" value="1"/>
</dbReference>
<dbReference type="InterPro" id="IPR013217">
    <property type="entry name" value="Methyltransf_12"/>
</dbReference>
<dbReference type="PROSITE" id="PS00455">
    <property type="entry name" value="AMP_BINDING"/>
    <property type="match status" value="1"/>
</dbReference>
<evidence type="ECO:0000256" key="8">
    <source>
        <dbReference type="ARBA" id="ARBA00033440"/>
    </source>
</evidence>
<keyword evidence="12" id="KW-1185">Reference proteome</keyword>
<dbReference type="Gene3D" id="1.10.10.1830">
    <property type="entry name" value="Non-ribosomal peptide synthase, adenylation domain"/>
    <property type="match status" value="1"/>
</dbReference>
<dbReference type="Pfam" id="PF00975">
    <property type="entry name" value="Thioesterase"/>
    <property type="match status" value="1"/>
</dbReference>
<keyword evidence="5" id="KW-0596">Phosphopantetheine</keyword>
<dbReference type="Pfam" id="PF00668">
    <property type="entry name" value="Condensation"/>
    <property type="match status" value="1"/>
</dbReference>
<dbReference type="Pfam" id="PF00550">
    <property type="entry name" value="PP-binding"/>
    <property type="match status" value="1"/>
</dbReference>